<protein>
    <submittedName>
        <fullName evidence="3">Transposase</fullName>
    </submittedName>
</protein>
<accession>H5SKM6</accession>
<dbReference type="InterPro" id="IPR029261">
    <property type="entry name" value="Transposase_Znf"/>
</dbReference>
<feature type="domain" description="Transposase IS204/IS1001/IS1096/IS1165 zinc-finger" evidence="2">
    <location>
        <begin position="36"/>
        <end position="83"/>
    </location>
</feature>
<dbReference type="InterPro" id="IPR047951">
    <property type="entry name" value="Transpos_ISL3"/>
</dbReference>
<name>H5SKM6_9ZZZZ</name>
<dbReference type="EMBL" id="AP011756">
    <property type="protein sequence ID" value="BAL56712.1"/>
    <property type="molecule type" value="Genomic_DNA"/>
</dbReference>
<dbReference type="Pfam" id="PF14690">
    <property type="entry name" value="Zn_ribbon_ISL3"/>
    <property type="match status" value="1"/>
</dbReference>
<dbReference type="PANTHER" id="PTHR33498">
    <property type="entry name" value="TRANSPOSASE FOR INSERTION SEQUENCE ELEMENT IS1557"/>
    <property type="match status" value="1"/>
</dbReference>
<sequence>MHQGIAALLGLQSWIVYRVEPGEGAIEVFVGRPRKEARCPVCGARTRRVQDRARRWRRVLHTWSGHRPVYLRVRPRRFRCGRCGKVFTELFPGIPRWGRLTEHAQQVLLQQLAGRSFRSTAHHLGIGVGVLRRLVLTQVRPRPDLSTMLQNAPEVALSLDEHSFRHQDMAVTVTTVSPQRQVLALLPDDRLRTVEGFFREWPDSARRRVRAVCPAPGSGGVRGPQRQLAQAGPTRLAAGQRGG</sequence>
<dbReference type="PANTHER" id="PTHR33498:SF1">
    <property type="entry name" value="TRANSPOSASE FOR INSERTION SEQUENCE ELEMENT IS1557"/>
    <property type="match status" value="1"/>
</dbReference>
<evidence type="ECO:0000259" key="2">
    <source>
        <dbReference type="Pfam" id="PF14690"/>
    </source>
</evidence>
<reference evidence="3" key="2">
    <citation type="journal article" date="2012" name="PLoS ONE">
        <title>A Deeply Branching Thermophilic Bacterium with an Ancient Acetyl-CoA Pathway Dominates a Subsurface Ecosystem.</title>
        <authorList>
            <person name="Takami H."/>
            <person name="Noguchi H."/>
            <person name="Takaki Y."/>
            <person name="Uchiyama I."/>
            <person name="Toyoda A."/>
            <person name="Nishi S."/>
            <person name="Chee G.-J."/>
            <person name="Arai W."/>
            <person name="Nunoura T."/>
            <person name="Itoh T."/>
            <person name="Hattori M."/>
            <person name="Takai K."/>
        </authorList>
    </citation>
    <scope>NUCLEOTIDE SEQUENCE</scope>
</reference>
<gene>
    <name evidence="3" type="ORF">HGMM_F42E07C14</name>
</gene>
<reference evidence="3" key="1">
    <citation type="journal article" date="2005" name="Environ. Microbiol.">
        <title>Genetic and functional properties of uncultivated thermophilic crenarchaeotes from a subsurface gold mine as revealed by analysis of genome fragments.</title>
        <authorList>
            <person name="Nunoura T."/>
            <person name="Hirayama H."/>
            <person name="Takami H."/>
            <person name="Oida H."/>
            <person name="Nishi S."/>
            <person name="Shimamura S."/>
            <person name="Suzuki Y."/>
            <person name="Inagaki F."/>
            <person name="Takai K."/>
            <person name="Nealson K.H."/>
            <person name="Horikoshi K."/>
        </authorList>
    </citation>
    <scope>NUCLEOTIDE SEQUENCE</scope>
</reference>
<evidence type="ECO:0000256" key="1">
    <source>
        <dbReference type="SAM" id="MobiDB-lite"/>
    </source>
</evidence>
<organism evidence="3">
    <name type="scientific">uncultured prokaryote</name>
    <dbReference type="NCBI Taxonomy" id="198431"/>
    <lineage>
        <taxon>unclassified sequences</taxon>
        <taxon>environmental samples</taxon>
    </lineage>
</organism>
<evidence type="ECO:0000313" key="3">
    <source>
        <dbReference type="EMBL" id="BAL56712.1"/>
    </source>
</evidence>
<proteinExistence type="predicted"/>
<dbReference type="AlphaFoldDB" id="H5SKM6"/>
<feature type="region of interest" description="Disordered" evidence="1">
    <location>
        <begin position="215"/>
        <end position="243"/>
    </location>
</feature>